<dbReference type="EMBL" id="JADIMS010000126">
    <property type="protein sequence ID" value="MBO8450797.1"/>
    <property type="molecule type" value="Genomic_DNA"/>
</dbReference>
<sequence length="162" mass="18188">MDAHTLTEAEVRERAALLRRFKALLEEKRAKFRAYLAALEAQEKSIAGGDMLRVEQQADLGDAIVAELYTIQKVIDPVEAMYREIQRSGSAAGGSEPLIPKLQADLHKLQDDIVRQNEKNRELLRTSMGEVRAEITALRKPMRRKNVYAAESGNASVIDIRT</sequence>
<name>A0A9D9HHY7_9SPIR</name>
<accession>A0A9D9HHY7</accession>
<comment type="caution">
    <text evidence="2">The sequence shown here is derived from an EMBL/GenBank/DDBJ whole genome shotgun (WGS) entry which is preliminary data.</text>
</comment>
<keyword evidence="2" id="KW-0282">Flagellum</keyword>
<evidence type="ECO:0000313" key="2">
    <source>
        <dbReference type="EMBL" id="MBO8450797.1"/>
    </source>
</evidence>
<keyword evidence="1" id="KW-0175">Coiled coil</keyword>
<feature type="coiled-coil region" evidence="1">
    <location>
        <begin position="99"/>
        <end position="126"/>
    </location>
</feature>
<gene>
    <name evidence="2" type="ORF">IAA96_06795</name>
</gene>
<keyword evidence="2" id="KW-0966">Cell projection</keyword>
<reference evidence="2" key="1">
    <citation type="submission" date="2020-10" db="EMBL/GenBank/DDBJ databases">
        <authorList>
            <person name="Gilroy R."/>
        </authorList>
    </citation>
    <scope>NUCLEOTIDE SEQUENCE</scope>
    <source>
        <strain evidence="2">B3-4054</strain>
    </source>
</reference>
<evidence type="ECO:0000313" key="3">
    <source>
        <dbReference type="Proteomes" id="UP000823616"/>
    </source>
</evidence>
<organism evidence="2 3">
    <name type="scientific">Candidatus Avitreponema avistercoris</name>
    <dbReference type="NCBI Taxonomy" id="2840705"/>
    <lineage>
        <taxon>Bacteria</taxon>
        <taxon>Pseudomonadati</taxon>
        <taxon>Spirochaetota</taxon>
        <taxon>Spirochaetia</taxon>
        <taxon>Spirochaetales</taxon>
        <taxon>Candidatus Avitreponema</taxon>
    </lineage>
</organism>
<dbReference type="Proteomes" id="UP000823616">
    <property type="component" value="Unassembled WGS sequence"/>
</dbReference>
<evidence type="ECO:0000256" key="1">
    <source>
        <dbReference type="SAM" id="Coils"/>
    </source>
</evidence>
<proteinExistence type="predicted"/>
<keyword evidence="2" id="KW-0969">Cilium</keyword>
<dbReference type="AlphaFoldDB" id="A0A9D9HHY7"/>
<protein>
    <submittedName>
        <fullName evidence="2">Flagellar biosynthesis protein FlgN</fullName>
    </submittedName>
</protein>
<reference evidence="2" key="2">
    <citation type="journal article" date="2021" name="PeerJ">
        <title>Extensive microbial diversity within the chicken gut microbiome revealed by metagenomics and culture.</title>
        <authorList>
            <person name="Gilroy R."/>
            <person name="Ravi A."/>
            <person name="Getino M."/>
            <person name="Pursley I."/>
            <person name="Horton D.L."/>
            <person name="Alikhan N.F."/>
            <person name="Baker D."/>
            <person name="Gharbi K."/>
            <person name="Hall N."/>
            <person name="Watson M."/>
            <person name="Adriaenssens E.M."/>
            <person name="Foster-Nyarko E."/>
            <person name="Jarju S."/>
            <person name="Secka A."/>
            <person name="Antonio M."/>
            <person name="Oren A."/>
            <person name="Chaudhuri R.R."/>
            <person name="La Ragione R."/>
            <person name="Hildebrand F."/>
            <person name="Pallen M.J."/>
        </authorList>
    </citation>
    <scope>NUCLEOTIDE SEQUENCE</scope>
    <source>
        <strain evidence="2">B3-4054</strain>
    </source>
</reference>